<evidence type="ECO:0000313" key="3">
    <source>
        <dbReference type="Proteomes" id="UP000006753"/>
    </source>
</evidence>
<dbReference type="OMA" id="APCNKGP"/>
<gene>
    <name evidence="2" type="ORF">MBM_09409</name>
</gene>
<dbReference type="GeneID" id="18765344"/>
<organism evidence="2 3">
    <name type="scientific">Marssonina brunnea f. sp. multigermtubi (strain MB_m1)</name>
    <name type="common">Marssonina leaf spot fungus</name>
    <dbReference type="NCBI Taxonomy" id="1072389"/>
    <lineage>
        <taxon>Eukaryota</taxon>
        <taxon>Fungi</taxon>
        <taxon>Dikarya</taxon>
        <taxon>Ascomycota</taxon>
        <taxon>Pezizomycotina</taxon>
        <taxon>Leotiomycetes</taxon>
        <taxon>Helotiales</taxon>
        <taxon>Drepanopezizaceae</taxon>
        <taxon>Drepanopeziza</taxon>
    </lineage>
</organism>
<dbReference type="Gene3D" id="1.20.120.20">
    <property type="entry name" value="Apolipoprotein"/>
    <property type="match status" value="1"/>
</dbReference>
<protein>
    <submittedName>
        <fullName evidence="2">Lea domain containing protein</fullName>
    </submittedName>
</protein>
<feature type="compositionally biased region" description="Basic and acidic residues" evidence="1">
    <location>
        <begin position="151"/>
        <end position="164"/>
    </location>
</feature>
<dbReference type="AlphaFoldDB" id="K1W5Z7"/>
<dbReference type="EMBL" id="JH921458">
    <property type="protein sequence ID" value="EKD12375.1"/>
    <property type="molecule type" value="Genomic_DNA"/>
</dbReference>
<name>K1W5Z7_MARBU</name>
<reference evidence="2 3" key="1">
    <citation type="journal article" date="2012" name="BMC Genomics">
        <title>Sequencing the genome of Marssonina brunnea reveals fungus-poplar co-evolution.</title>
        <authorList>
            <person name="Zhu S."/>
            <person name="Cao Y.-Z."/>
            <person name="Jiang C."/>
            <person name="Tan B.-Y."/>
            <person name="Wang Z."/>
            <person name="Feng S."/>
            <person name="Zhang L."/>
            <person name="Su X.-H."/>
            <person name="Brejova B."/>
            <person name="Vinar T."/>
            <person name="Xu M."/>
            <person name="Wang M.-X."/>
            <person name="Zhang S.-G."/>
            <person name="Huang M.-R."/>
            <person name="Wu R."/>
            <person name="Zhou Y."/>
        </authorList>
    </citation>
    <scope>NUCLEOTIDE SEQUENCE [LARGE SCALE GENOMIC DNA]</scope>
    <source>
        <strain evidence="2 3">MB_m1</strain>
    </source>
</reference>
<evidence type="ECO:0000313" key="2">
    <source>
        <dbReference type="EMBL" id="EKD12375.1"/>
    </source>
</evidence>
<dbReference type="HOGENOM" id="CLU_128874_0_0_1"/>
<feature type="region of interest" description="Disordered" evidence="1">
    <location>
        <begin position="137"/>
        <end position="164"/>
    </location>
</feature>
<proteinExistence type="predicted"/>
<dbReference type="OrthoDB" id="4023585at2759"/>
<dbReference type="STRING" id="1072389.K1W5Z7"/>
<dbReference type="InParanoid" id="K1W5Z7"/>
<evidence type="ECO:0000256" key="1">
    <source>
        <dbReference type="SAM" id="MobiDB-lite"/>
    </source>
</evidence>
<dbReference type="KEGG" id="mbe:MBM_09409"/>
<keyword evidence="3" id="KW-1185">Reference proteome</keyword>
<dbReference type="Proteomes" id="UP000006753">
    <property type="component" value="Unassembled WGS sequence"/>
</dbReference>
<accession>K1W5Z7</accession>
<dbReference type="RefSeq" id="XP_007297298.1">
    <property type="nucleotide sequence ID" value="XM_007297236.1"/>
</dbReference>
<dbReference type="eggNOG" id="ENOG502SBN9">
    <property type="taxonomic scope" value="Eukaryota"/>
</dbReference>
<sequence length="164" mass="16351">MSFLMRTSVRSAASARSVASRPAFFSTSLAARKSAAETVKDSVKTVDRKVSDVLVGGIEAGENAAGKVKEVSGMSAGEVKGKASEVAGQVSGKAQEVAGMSTGEVKGKASEVAGQVSGKAQEVAGMSTGEVKGKASELAGQAKGKANEVAGEAKGKANEVKGKM</sequence>